<evidence type="ECO:0000313" key="1">
    <source>
        <dbReference type="EMBL" id="CRL01946.1"/>
    </source>
</evidence>
<sequence length="60" mass="7065">MKKFNLEKLREKAINWAIITELITNQQYIKYESQLEGVISSVKHFLITYIFCTPSTAELQ</sequence>
<dbReference type="AlphaFoldDB" id="A0A1J1IQD1"/>
<organism evidence="1 2">
    <name type="scientific">Clunio marinus</name>
    <dbReference type="NCBI Taxonomy" id="568069"/>
    <lineage>
        <taxon>Eukaryota</taxon>
        <taxon>Metazoa</taxon>
        <taxon>Ecdysozoa</taxon>
        <taxon>Arthropoda</taxon>
        <taxon>Hexapoda</taxon>
        <taxon>Insecta</taxon>
        <taxon>Pterygota</taxon>
        <taxon>Neoptera</taxon>
        <taxon>Endopterygota</taxon>
        <taxon>Diptera</taxon>
        <taxon>Nematocera</taxon>
        <taxon>Chironomoidea</taxon>
        <taxon>Chironomidae</taxon>
        <taxon>Clunio</taxon>
    </lineage>
</organism>
<evidence type="ECO:0000313" key="2">
    <source>
        <dbReference type="Proteomes" id="UP000183832"/>
    </source>
</evidence>
<proteinExistence type="predicted"/>
<reference evidence="1 2" key="1">
    <citation type="submission" date="2015-04" db="EMBL/GenBank/DDBJ databases">
        <authorList>
            <person name="Syromyatnikov M.Y."/>
            <person name="Popov V.N."/>
        </authorList>
    </citation>
    <scope>NUCLEOTIDE SEQUENCE [LARGE SCALE GENOMIC DNA]</scope>
</reference>
<accession>A0A1J1IQD1</accession>
<protein>
    <submittedName>
        <fullName evidence="1">CLUMA_CG015593, isoform A</fullName>
    </submittedName>
</protein>
<name>A0A1J1IQD1_9DIPT</name>
<gene>
    <name evidence="1" type="ORF">CLUMA_CG015593</name>
</gene>
<keyword evidence="2" id="KW-1185">Reference proteome</keyword>
<dbReference type="Proteomes" id="UP000183832">
    <property type="component" value="Unassembled WGS sequence"/>
</dbReference>
<dbReference type="EMBL" id="CVRI01000057">
    <property type="protein sequence ID" value="CRL01946.1"/>
    <property type="molecule type" value="Genomic_DNA"/>
</dbReference>